<evidence type="ECO:0000313" key="3">
    <source>
        <dbReference type="RefSeq" id="XP_041424913.1"/>
    </source>
</evidence>
<proteinExistence type="predicted"/>
<dbReference type="AlphaFoldDB" id="A0A8J1L5V6"/>
<protein>
    <submittedName>
        <fullName evidence="3">Uncharacterized protein LOC108711538 isoform X2</fullName>
    </submittedName>
</protein>
<evidence type="ECO:0000256" key="1">
    <source>
        <dbReference type="SAM" id="MobiDB-lite"/>
    </source>
</evidence>
<name>A0A8J1L5V6_XENLA</name>
<feature type="region of interest" description="Disordered" evidence="1">
    <location>
        <begin position="56"/>
        <end position="182"/>
    </location>
</feature>
<reference evidence="3" key="1">
    <citation type="submission" date="2025-08" db="UniProtKB">
        <authorList>
            <consortium name="RefSeq"/>
        </authorList>
    </citation>
    <scope>IDENTIFICATION</scope>
    <source>
        <strain evidence="3">J_2021</strain>
        <tissue evidence="3">Erythrocytes</tissue>
    </source>
</reference>
<dbReference type="GeneID" id="108711538"/>
<evidence type="ECO:0000313" key="2">
    <source>
        <dbReference type="Proteomes" id="UP000186698"/>
    </source>
</evidence>
<organism evidence="2 3">
    <name type="scientific">Xenopus laevis</name>
    <name type="common">African clawed frog</name>
    <dbReference type="NCBI Taxonomy" id="8355"/>
    <lineage>
        <taxon>Eukaryota</taxon>
        <taxon>Metazoa</taxon>
        <taxon>Chordata</taxon>
        <taxon>Craniata</taxon>
        <taxon>Vertebrata</taxon>
        <taxon>Euteleostomi</taxon>
        <taxon>Amphibia</taxon>
        <taxon>Batrachia</taxon>
        <taxon>Anura</taxon>
        <taxon>Pipoidea</taxon>
        <taxon>Pipidae</taxon>
        <taxon>Xenopodinae</taxon>
        <taxon>Xenopus</taxon>
        <taxon>Xenopus</taxon>
    </lineage>
</organism>
<feature type="compositionally biased region" description="Basic and acidic residues" evidence="1">
    <location>
        <begin position="145"/>
        <end position="168"/>
    </location>
</feature>
<dbReference type="Proteomes" id="UP000186698">
    <property type="component" value="Chromosome 7L"/>
</dbReference>
<accession>A0A8J1L5V6</accession>
<dbReference type="RefSeq" id="XP_041424913.1">
    <property type="nucleotide sequence ID" value="XM_041568979.1"/>
</dbReference>
<gene>
    <name evidence="3" type="primary">LOC108711538</name>
</gene>
<sequence length="231" mass="26025">MTDWRMEFSSTVLSKISELTLKRTLTGTLPASLKMERGRSTAPRRRVLRPQRFRDEEDVGQVHGSGAKRKVNFSPLGGRSNRRRRMMEAITGDDAASSHGPEEEFGGSGSEEDGGGMKMQASRDSDDVIAPEGETERRRRVGSNGERRESRRERRKQDLQDGRKEGRGLHPVQKGSLHRTATGPRCLHGRLLWVKSKKIRKDGAPGFLATDRPYGVRKEFFIRLLIGQKST</sequence>
<keyword evidence="2" id="KW-1185">Reference proteome</keyword>